<organism evidence="3 4">
    <name type="scientific">Williamsia limnetica</name>
    <dbReference type="NCBI Taxonomy" id="882452"/>
    <lineage>
        <taxon>Bacteria</taxon>
        <taxon>Bacillati</taxon>
        <taxon>Actinomycetota</taxon>
        <taxon>Actinomycetes</taxon>
        <taxon>Mycobacteriales</taxon>
        <taxon>Nocardiaceae</taxon>
        <taxon>Williamsia</taxon>
    </lineage>
</organism>
<dbReference type="SMART" id="SM00422">
    <property type="entry name" value="HTH_MERR"/>
    <property type="match status" value="1"/>
</dbReference>
<accession>A0A318RDX2</accession>
<dbReference type="EMBL" id="QJSP01000032">
    <property type="protein sequence ID" value="PYE11741.1"/>
    <property type="molecule type" value="Genomic_DNA"/>
</dbReference>
<dbReference type="AlphaFoldDB" id="A0A318RDX2"/>
<dbReference type="Pfam" id="PF13411">
    <property type="entry name" value="MerR_1"/>
    <property type="match status" value="1"/>
</dbReference>
<proteinExistence type="predicted"/>
<dbReference type="InterPro" id="IPR009061">
    <property type="entry name" value="DNA-bd_dom_put_sf"/>
</dbReference>
<evidence type="ECO:0000313" key="4">
    <source>
        <dbReference type="Proteomes" id="UP000247591"/>
    </source>
</evidence>
<dbReference type="RefSeq" id="WP_110473001.1">
    <property type="nucleotide sequence ID" value="NZ_QJSP01000032.1"/>
</dbReference>
<dbReference type="GO" id="GO:0003677">
    <property type="term" value="F:DNA binding"/>
    <property type="evidence" value="ECO:0007669"/>
    <property type="project" value="UniProtKB-KW"/>
</dbReference>
<keyword evidence="1 3" id="KW-0238">DNA-binding</keyword>
<dbReference type="Gene3D" id="1.10.1660.10">
    <property type="match status" value="1"/>
</dbReference>
<sequence>MPDLRISELAASSGVPATTLRYYETEGILPADRSANGYRIYTERAQERLAFITAAKALQMSLPEIKLLLRVWETDTCRAVKSELRPAIAQQLANAEASIAQLTSLHSTLTAALARLDDTPDKDSPCSPECAWLTTPAQNAS</sequence>
<dbReference type="PANTHER" id="PTHR30204">
    <property type="entry name" value="REDOX-CYCLING DRUG-SENSING TRANSCRIPTIONAL ACTIVATOR SOXR"/>
    <property type="match status" value="1"/>
</dbReference>
<gene>
    <name evidence="3" type="ORF">DFR67_13219</name>
</gene>
<dbReference type="PANTHER" id="PTHR30204:SF92">
    <property type="entry name" value="HTH-TYPE TRANSCRIPTIONAL REGULATOR ZNTR"/>
    <property type="match status" value="1"/>
</dbReference>
<evidence type="ECO:0000256" key="1">
    <source>
        <dbReference type="ARBA" id="ARBA00023125"/>
    </source>
</evidence>
<dbReference type="OrthoDB" id="9802039at2"/>
<dbReference type="InterPro" id="IPR000551">
    <property type="entry name" value="MerR-type_HTH_dom"/>
</dbReference>
<comment type="caution">
    <text evidence="3">The sequence shown here is derived from an EMBL/GenBank/DDBJ whole genome shotgun (WGS) entry which is preliminary data.</text>
</comment>
<dbReference type="SUPFAM" id="SSF46955">
    <property type="entry name" value="Putative DNA-binding domain"/>
    <property type="match status" value="1"/>
</dbReference>
<evidence type="ECO:0000259" key="2">
    <source>
        <dbReference type="PROSITE" id="PS50937"/>
    </source>
</evidence>
<dbReference type="PROSITE" id="PS50937">
    <property type="entry name" value="HTH_MERR_2"/>
    <property type="match status" value="1"/>
</dbReference>
<name>A0A318RDX2_WILLI</name>
<evidence type="ECO:0000313" key="3">
    <source>
        <dbReference type="EMBL" id="PYE11741.1"/>
    </source>
</evidence>
<protein>
    <submittedName>
        <fullName evidence="3">DNA-binding transcriptional MerR regulator</fullName>
    </submittedName>
</protein>
<dbReference type="PRINTS" id="PR00040">
    <property type="entry name" value="HTHMERR"/>
</dbReference>
<dbReference type="Proteomes" id="UP000247591">
    <property type="component" value="Unassembled WGS sequence"/>
</dbReference>
<reference evidence="3 4" key="1">
    <citation type="submission" date="2018-06" db="EMBL/GenBank/DDBJ databases">
        <title>Genomic Encyclopedia of Type Strains, Phase IV (KMG-IV): sequencing the most valuable type-strain genomes for metagenomic binning, comparative biology and taxonomic classification.</title>
        <authorList>
            <person name="Goeker M."/>
        </authorList>
    </citation>
    <scope>NUCLEOTIDE SEQUENCE [LARGE SCALE GENOMIC DNA]</scope>
    <source>
        <strain evidence="3 4">DSM 45521</strain>
    </source>
</reference>
<keyword evidence="4" id="KW-1185">Reference proteome</keyword>
<dbReference type="InterPro" id="IPR047057">
    <property type="entry name" value="MerR_fam"/>
</dbReference>
<feature type="domain" description="HTH merR-type" evidence="2">
    <location>
        <begin position="1"/>
        <end position="71"/>
    </location>
</feature>
<dbReference type="GO" id="GO:0003700">
    <property type="term" value="F:DNA-binding transcription factor activity"/>
    <property type="evidence" value="ECO:0007669"/>
    <property type="project" value="InterPro"/>
</dbReference>